<dbReference type="EMBL" id="JADBEL010000001">
    <property type="protein sequence ID" value="MBE1553178.1"/>
    <property type="molecule type" value="Genomic_DNA"/>
</dbReference>
<feature type="domain" description="Phage-Barnase-EndoU-ColicinE5/D-RelE like nuclease 4" evidence="1">
    <location>
        <begin position="16"/>
        <end position="179"/>
    </location>
</feature>
<reference evidence="2" key="1">
    <citation type="submission" date="2020-10" db="EMBL/GenBank/DDBJ databases">
        <title>Genomic Encyclopedia of Type Strains, Phase IV (KMG-IV): sequencing the most valuable type-strain genomes for metagenomic binning, comparative biology and taxonomic classification.</title>
        <authorList>
            <person name="Goeker M."/>
        </authorList>
    </citation>
    <scope>NUCLEOTIDE SEQUENCE</scope>
    <source>
        <strain evidence="2">DSM 13886</strain>
    </source>
</reference>
<dbReference type="Proteomes" id="UP000658225">
    <property type="component" value="Unassembled WGS sequence"/>
</dbReference>
<accession>A0A927MEI8</accession>
<evidence type="ECO:0000313" key="2">
    <source>
        <dbReference type="EMBL" id="MBE1553178.1"/>
    </source>
</evidence>
<dbReference type="AlphaFoldDB" id="A0A927MEI8"/>
<evidence type="ECO:0000313" key="3">
    <source>
        <dbReference type="Proteomes" id="UP000658225"/>
    </source>
</evidence>
<name>A0A927MEI8_9BACL</name>
<gene>
    <name evidence="2" type="ORF">H4683_000247</name>
</gene>
<protein>
    <recommendedName>
        <fullName evidence="1">Phage-Barnase-EndoU-ColicinE5/D-RelE like nuclease 4 domain-containing protein</fullName>
    </recommendedName>
</protein>
<dbReference type="InterPro" id="IPR041420">
    <property type="entry name" value="PBECR4"/>
</dbReference>
<dbReference type="RefSeq" id="WP_192596997.1">
    <property type="nucleotide sequence ID" value="NZ_JADBEL010000001.1"/>
</dbReference>
<proteinExistence type="predicted"/>
<comment type="caution">
    <text evidence="2">The sequence shown here is derived from an EMBL/GenBank/DDBJ whole genome shotgun (WGS) entry which is preliminary data.</text>
</comment>
<dbReference type="Pfam" id="PF18813">
    <property type="entry name" value="PBECR4"/>
    <property type="match status" value="1"/>
</dbReference>
<keyword evidence="3" id="KW-1185">Reference proteome</keyword>
<sequence>MNPYIYQFEIVDESGEKPVKRTIELRFDQENFCHLFGLESIVRRHVRNTGPYKGQAGWDTIKNGIIDFSDLKVKNKGGFTDNKARFVFFYLVPRLFESPKGLLFDPDKVSVNTYVDCELLFYDQFQKTYVHIGIMEDINLGYYIPKTFLIEKMTKQSDGQKYIKRQQTIHVTKISKEEIEII</sequence>
<evidence type="ECO:0000259" key="1">
    <source>
        <dbReference type="Pfam" id="PF18813"/>
    </source>
</evidence>
<organism evidence="2 3">
    <name type="scientific">Sporosarcina limicola</name>
    <dbReference type="NCBI Taxonomy" id="34101"/>
    <lineage>
        <taxon>Bacteria</taxon>
        <taxon>Bacillati</taxon>
        <taxon>Bacillota</taxon>
        <taxon>Bacilli</taxon>
        <taxon>Bacillales</taxon>
        <taxon>Caryophanaceae</taxon>
        <taxon>Sporosarcina</taxon>
    </lineage>
</organism>